<organism evidence="7 8">
    <name type="scientific">Aplosporella prunicola CBS 121167</name>
    <dbReference type="NCBI Taxonomy" id="1176127"/>
    <lineage>
        <taxon>Eukaryota</taxon>
        <taxon>Fungi</taxon>
        <taxon>Dikarya</taxon>
        <taxon>Ascomycota</taxon>
        <taxon>Pezizomycotina</taxon>
        <taxon>Dothideomycetes</taxon>
        <taxon>Dothideomycetes incertae sedis</taxon>
        <taxon>Botryosphaeriales</taxon>
        <taxon>Aplosporellaceae</taxon>
        <taxon>Aplosporella</taxon>
    </lineage>
</organism>
<feature type="domain" description="BED-type" evidence="6">
    <location>
        <begin position="69"/>
        <end position="126"/>
    </location>
</feature>
<dbReference type="InterPro" id="IPR003656">
    <property type="entry name" value="Znf_BED"/>
</dbReference>
<keyword evidence="1" id="KW-0479">Metal-binding</keyword>
<evidence type="ECO:0000256" key="3">
    <source>
        <dbReference type="ARBA" id="ARBA00022833"/>
    </source>
</evidence>
<dbReference type="GO" id="GO:0003677">
    <property type="term" value="F:DNA binding"/>
    <property type="evidence" value="ECO:0007669"/>
    <property type="project" value="InterPro"/>
</dbReference>
<evidence type="ECO:0000259" key="6">
    <source>
        <dbReference type="PROSITE" id="PS50808"/>
    </source>
</evidence>
<keyword evidence="8" id="KW-1185">Reference proteome</keyword>
<dbReference type="PROSITE" id="PS50808">
    <property type="entry name" value="ZF_BED"/>
    <property type="match status" value="1"/>
</dbReference>
<proteinExistence type="predicted"/>
<feature type="region of interest" description="Disordered" evidence="5">
    <location>
        <begin position="1"/>
        <end position="31"/>
    </location>
</feature>
<evidence type="ECO:0000256" key="4">
    <source>
        <dbReference type="PROSITE-ProRule" id="PRU00027"/>
    </source>
</evidence>
<keyword evidence="2 4" id="KW-0863">Zinc-finger</keyword>
<evidence type="ECO:0000256" key="1">
    <source>
        <dbReference type="ARBA" id="ARBA00022723"/>
    </source>
</evidence>
<evidence type="ECO:0000313" key="7">
    <source>
        <dbReference type="EMBL" id="KAF2136072.1"/>
    </source>
</evidence>
<dbReference type="GO" id="GO:0008270">
    <property type="term" value="F:zinc ion binding"/>
    <property type="evidence" value="ECO:0007669"/>
    <property type="project" value="UniProtKB-KW"/>
</dbReference>
<keyword evidence="3" id="KW-0862">Zinc</keyword>
<dbReference type="AlphaFoldDB" id="A0A6A6AVN5"/>
<feature type="compositionally biased region" description="Polar residues" evidence="5">
    <location>
        <begin position="7"/>
        <end position="25"/>
    </location>
</feature>
<reference evidence="7" key="1">
    <citation type="journal article" date="2020" name="Stud. Mycol.">
        <title>101 Dothideomycetes genomes: a test case for predicting lifestyles and emergence of pathogens.</title>
        <authorList>
            <person name="Haridas S."/>
            <person name="Albert R."/>
            <person name="Binder M."/>
            <person name="Bloem J."/>
            <person name="Labutti K."/>
            <person name="Salamov A."/>
            <person name="Andreopoulos B."/>
            <person name="Baker S."/>
            <person name="Barry K."/>
            <person name="Bills G."/>
            <person name="Bluhm B."/>
            <person name="Cannon C."/>
            <person name="Castanera R."/>
            <person name="Culley D."/>
            <person name="Daum C."/>
            <person name="Ezra D."/>
            <person name="Gonzalez J."/>
            <person name="Henrissat B."/>
            <person name="Kuo A."/>
            <person name="Liang C."/>
            <person name="Lipzen A."/>
            <person name="Lutzoni F."/>
            <person name="Magnuson J."/>
            <person name="Mondo S."/>
            <person name="Nolan M."/>
            <person name="Ohm R."/>
            <person name="Pangilinan J."/>
            <person name="Park H.-J."/>
            <person name="Ramirez L."/>
            <person name="Alfaro M."/>
            <person name="Sun H."/>
            <person name="Tritt A."/>
            <person name="Yoshinaga Y."/>
            <person name="Zwiers L.-H."/>
            <person name="Turgeon B."/>
            <person name="Goodwin S."/>
            <person name="Spatafora J."/>
            <person name="Crous P."/>
            <person name="Grigoriev I."/>
        </authorList>
    </citation>
    <scope>NUCLEOTIDE SEQUENCE</scope>
    <source>
        <strain evidence="7">CBS 121167</strain>
    </source>
</reference>
<dbReference type="Proteomes" id="UP000799438">
    <property type="component" value="Unassembled WGS sequence"/>
</dbReference>
<dbReference type="RefSeq" id="XP_033391790.1">
    <property type="nucleotide sequence ID" value="XM_033546533.1"/>
</dbReference>
<sequence length="183" mass="20707">MPFVENTPDNAITASSLTSEPSNITELHRQSDLSTSYTGRLRDADGSVFNPTLAAGFTMVPLTPLERRKRRSHIWEHGFLPTNIAKDEYWLCKQCHTNGRHKAYKLTTTSHSTKHIRVHVRNYRAGSTPAEEPSRRINKIRYRARAVEWTVLTNQTFRGATHPSHLAILQSVAEDINPCCSAL</sequence>
<accession>A0A6A6AVN5</accession>
<protein>
    <recommendedName>
        <fullName evidence="6">BED-type domain-containing protein</fullName>
    </recommendedName>
</protein>
<evidence type="ECO:0000256" key="2">
    <source>
        <dbReference type="ARBA" id="ARBA00022771"/>
    </source>
</evidence>
<evidence type="ECO:0000256" key="5">
    <source>
        <dbReference type="SAM" id="MobiDB-lite"/>
    </source>
</evidence>
<evidence type="ECO:0000313" key="8">
    <source>
        <dbReference type="Proteomes" id="UP000799438"/>
    </source>
</evidence>
<name>A0A6A6AVN5_9PEZI</name>
<dbReference type="EMBL" id="ML995535">
    <property type="protein sequence ID" value="KAF2136072.1"/>
    <property type="molecule type" value="Genomic_DNA"/>
</dbReference>
<dbReference type="GeneID" id="54304039"/>
<gene>
    <name evidence="7" type="ORF">K452DRAFT_362767</name>
</gene>